<feature type="region of interest" description="Disordered" evidence="1">
    <location>
        <begin position="352"/>
        <end position="377"/>
    </location>
</feature>
<feature type="region of interest" description="Disordered" evidence="1">
    <location>
        <begin position="44"/>
        <end position="71"/>
    </location>
</feature>
<evidence type="ECO:0000313" key="4">
    <source>
        <dbReference type="Proteomes" id="UP001165090"/>
    </source>
</evidence>
<dbReference type="PANTHER" id="PTHR33825">
    <property type="entry name" value="CHITINASE-LIKE PROTEIN"/>
    <property type="match status" value="1"/>
</dbReference>
<organism evidence="3 4">
    <name type="scientific">Volvox africanus</name>
    <dbReference type="NCBI Taxonomy" id="51714"/>
    <lineage>
        <taxon>Eukaryota</taxon>
        <taxon>Viridiplantae</taxon>
        <taxon>Chlorophyta</taxon>
        <taxon>core chlorophytes</taxon>
        <taxon>Chlorophyceae</taxon>
        <taxon>CS clade</taxon>
        <taxon>Chlamydomonadales</taxon>
        <taxon>Volvocaceae</taxon>
        <taxon>Volvox</taxon>
    </lineage>
</organism>
<sequence length="377" mass="39379">MAVNVACSGTLRWRALGRATCLLCPLHRRQLAALPLLGSPKRATVSRLRSRAPSRQLPSDETPSPTAAQTRRPITASPAGYIASKPSKRNHKSLSRCTRPVVITTAHHAAALIAATTTSSPIAASIGLPPAAIALISLLPSIGAFVLCLAAAALLLASVPAVWALARAAHQAERLMAAVESELPDTAASVRLAGLELTDCVQELGALGGELTRGVRSTAALATAAEAGVRGGVTAADSAVRNHVVPALAKVERDTRGVVEQHLITTAKLSYTRPLVAQAMAAARRVRMVLAVGRLAGGAVQTSSIPPCRLGTPHVTRSLNVRHHTSSDWTSRRYGGSWRLCGTSSESKIWSSTMTRNERSSGCCPSATGRTPKRARG</sequence>
<keyword evidence="2" id="KW-1133">Transmembrane helix</keyword>
<dbReference type="PANTHER" id="PTHR33825:SF5">
    <property type="entry name" value="TRANSMEMBRANE PROTEIN"/>
    <property type="match status" value="1"/>
</dbReference>
<evidence type="ECO:0008006" key="5">
    <source>
        <dbReference type="Google" id="ProtNLM"/>
    </source>
</evidence>
<reference evidence="3 4" key="1">
    <citation type="journal article" date="2023" name="IScience">
        <title>Expanded male sex-determining region conserved during the evolution of homothallism in the green alga Volvox.</title>
        <authorList>
            <person name="Yamamoto K."/>
            <person name="Matsuzaki R."/>
            <person name="Mahakham W."/>
            <person name="Heman W."/>
            <person name="Sekimoto H."/>
            <person name="Kawachi M."/>
            <person name="Minakuchi Y."/>
            <person name="Toyoda A."/>
            <person name="Nozaki H."/>
        </authorList>
    </citation>
    <scope>NUCLEOTIDE SEQUENCE [LARGE SCALE GENOMIC DNA]</scope>
    <source>
        <strain evidence="3 4">NIES-4468</strain>
    </source>
</reference>
<keyword evidence="4" id="KW-1185">Reference proteome</keyword>
<dbReference type="EMBL" id="BSDZ01000015">
    <property type="protein sequence ID" value="GLI63463.1"/>
    <property type="molecule type" value="Genomic_DNA"/>
</dbReference>
<evidence type="ECO:0000256" key="2">
    <source>
        <dbReference type="SAM" id="Phobius"/>
    </source>
</evidence>
<gene>
    <name evidence="3" type="ORF">VaNZ11_006436</name>
</gene>
<evidence type="ECO:0000256" key="1">
    <source>
        <dbReference type="SAM" id="MobiDB-lite"/>
    </source>
</evidence>
<protein>
    <recommendedName>
        <fullName evidence="5">DUF948 domain-containing protein</fullName>
    </recommendedName>
</protein>
<comment type="caution">
    <text evidence="3">The sequence shown here is derived from an EMBL/GenBank/DDBJ whole genome shotgun (WGS) entry which is preliminary data.</text>
</comment>
<feature type="compositionally biased region" description="Polar residues" evidence="1">
    <location>
        <begin position="56"/>
        <end position="69"/>
    </location>
</feature>
<dbReference type="Proteomes" id="UP001165090">
    <property type="component" value="Unassembled WGS sequence"/>
</dbReference>
<keyword evidence="2" id="KW-0812">Transmembrane</keyword>
<feature type="transmembrane region" description="Helical" evidence="2">
    <location>
        <begin position="142"/>
        <end position="166"/>
    </location>
</feature>
<name>A0ABQ5S1Y5_9CHLO</name>
<accession>A0ABQ5S1Y5</accession>
<keyword evidence="2" id="KW-0472">Membrane</keyword>
<proteinExistence type="predicted"/>
<feature type="transmembrane region" description="Helical" evidence="2">
    <location>
        <begin position="109"/>
        <end position="136"/>
    </location>
</feature>
<evidence type="ECO:0000313" key="3">
    <source>
        <dbReference type="EMBL" id="GLI63463.1"/>
    </source>
</evidence>